<reference evidence="1" key="1">
    <citation type="submission" date="2022-10" db="EMBL/GenBank/DDBJ databases">
        <title>Culturing micro-colonial fungi from biological soil crusts in the Mojave desert and describing Neophaeococcomyces mojavensis, and introducing the new genera and species Taxawa tesnikishii.</title>
        <authorList>
            <person name="Kurbessoian T."/>
            <person name="Stajich J.E."/>
        </authorList>
    </citation>
    <scope>NUCLEOTIDE SEQUENCE</scope>
    <source>
        <strain evidence="1">TK_41</strain>
    </source>
</reference>
<dbReference type="PANTHER" id="PTHR37540:SF10">
    <property type="entry name" value="SIGMA-70 REGION 2 FAMILY PROTEIN"/>
    <property type="match status" value="1"/>
</dbReference>
<protein>
    <submittedName>
        <fullName evidence="1">Uncharacterized protein</fullName>
    </submittedName>
</protein>
<proteinExistence type="predicted"/>
<accession>A0AA39CLD8</accession>
<dbReference type="PANTHER" id="PTHR37540">
    <property type="entry name" value="TRANSCRIPTION FACTOR (ACR-2), PUTATIVE-RELATED-RELATED"/>
    <property type="match status" value="1"/>
</dbReference>
<comment type="caution">
    <text evidence="1">The sequence shown here is derived from an EMBL/GenBank/DDBJ whole genome shotgun (WGS) entry which is preliminary data.</text>
</comment>
<organism evidence="1 2">
    <name type="scientific">Cladophialophora chaetospira</name>
    <dbReference type="NCBI Taxonomy" id="386627"/>
    <lineage>
        <taxon>Eukaryota</taxon>
        <taxon>Fungi</taxon>
        <taxon>Dikarya</taxon>
        <taxon>Ascomycota</taxon>
        <taxon>Pezizomycotina</taxon>
        <taxon>Eurotiomycetes</taxon>
        <taxon>Chaetothyriomycetidae</taxon>
        <taxon>Chaetothyriales</taxon>
        <taxon>Herpotrichiellaceae</taxon>
        <taxon>Cladophialophora</taxon>
    </lineage>
</organism>
<dbReference type="EMBL" id="JAPDRK010000005">
    <property type="protein sequence ID" value="KAJ9612517.1"/>
    <property type="molecule type" value="Genomic_DNA"/>
</dbReference>
<dbReference type="AlphaFoldDB" id="A0AA39CLD8"/>
<name>A0AA39CLD8_9EURO</name>
<keyword evidence="2" id="KW-1185">Reference proteome</keyword>
<evidence type="ECO:0000313" key="1">
    <source>
        <dbReference type="EMBL" id="KAJ9612517.1"/>
    </source>
</evidence>
<dbReference type="Proteomes" id="UP001172673">
    <property type="component" value="Unassembled WGS sequence"/>
</dbReference>
<gene>
    <name evidence="1" type="ORF">H2200_004114</name>
</gene>
<evidence type="ECO:0000313" key="2">
    <source>
        <dbReference type="Proteomes" id="UP001172673"/>
    </source>
</evidence>
<sequence>MAQRPKLVLTFVVSGPEGHENVRQKHLDQAEARSHVAKFSHRRRVSREGRAKAFTQGALGPYDFSQPGSFYSRQRQRAPEPERNFSGSPVDPFDTLGFRITPEMHRIIKVAIHSFLPSLYGYSYIKRLSTKIPSSVRPDNSVAELVQRNIKQGFAHKSCTSAWICTHTISLLYFHGSQQRRDMQRTSLYLKGHAISTLRQRISKLADLRQIDTSLVLQLVWVHGIACMERRFDDAKAHAQLLSRVLNVLLDGPLMVEIFLTAMYNDIELAVSQMKRTTLDFEQCFGKKLAAFWQQYASHIPKLREIDNCSSSCIVSPNLRAIVARLRHFLRMSDSDETIKTSEHPSTGQIMYAWISSVTQYDSGILLNRYLDLMDHQIDSMTLGERYTEAAVTLTLLHLLRKYFHETPLHGIDIRDASRPIMFALQLTISLAIENSSEAERSANEDAYLWMFFAGAQHEVHFESMYTAAVMPPCHWYRKMLAKQARRLNVMEWLDSRRVLQHFLYTDHLEPHASKWFESTVISCSE</sequence>